<evidence type="ECO:0000313" key="2">
    <source>
        <dbReference type="EMBL" id="RZS70818.1"/>
    </source>
</evidence>
<feature type="transmembrane region" description="Helical" evidence="1">
    <location>
        <begin position="52"/>
        <end position="69"/>
    </location>
</feature>
<feature type="transmembrane region" description="Helical" evidence="1">
    <location>
        <begin position="89"/>
        <end position="108"/>
    </location>
</feature>
<comment type="caution">
    <text evidence="2">The sequence shown here is derived from an EMBL/GenBank/DDBJ whole genome shotgun (WGS) entry which is preliminary data.</text>
</comment>
<dbReference type="EMBL" id="SGXA01000002">
    <property type="protein sequence ID" value="RZS70818.1"/>
    <property type="molecule type" value="Genomic_DNA"/>
</dbReference>
<dbReference type="RefSeq" id="WP_130541366.1">
    <property type="nucleotide sequence ID" value="NZ_CP042431.1"/>
</dbReference>
<evidence type="ECO:0000256" key="1">
    <source>
        <dbReference type="SAM" id="Phobius"/>
    </source>
</evidence>
<keyword evidence="1" id="KW-1133">Transmembrane helix</keyword>
<keyword evidence="1" id="KW-0472">Membrane</keyword>
<accession>A0A4Q7MQZ7</accession>
<organism evidence="2 3">
    <name type="scientific">Pseudobacter ginsenosidimutans</name>
    <dbReference type="NCBI Taxonomy" id="661488"/>
    <lineage>
        <taxon>Bacteria</taxon>
        <taxon>Pseudomonadati</taxon>
        <taxon>Bacteroidota</taxon>
        <taxon>Chitinophagia</taxon>
        <taxon>Chitinophagales</taxon>
        <taxon>Chitinophagaceae</taxon>
        <taxon>Pseudobacter</taxon>
    </lineage>
</organism>
<gene>
    <name evidence="2" type="ORF">EV199_2713</name>
</gene>
<name>A0A4Q7MQZ7_9BACT</name>
<proteinExistence type="predicted"/>
<dbReference type="OrthoDB" id="193443at2"/>
<dbReference type="Proteomes" id="UP000293874">
    <property type="component" value="Unassembled WGS sequence"/>
</dbReference>
<protein>
    <recommendedName>
        <fullName evidence="4">Integral membrane protein</fullName>
    </recommendedName>
</protein>
<evidence type="ECO:0000313" key="3">
    <source>
        <dbReference type="Proteomes" id="UP000293874"/>
    </source>
</evidence>
<reference evidence="2 3" key="1">
    <citation type="submission" date="2019-02" db="EMBL/GenBank/DDBJ databases">
        <title>Genomic Encyclopedia of Type Strains, Phase IV (KMG-IV): sequencing the most valuable type-strain genomes for metagenomic binning, comparative biology and taxonomic classification.</title>
        <authorList>
            <person name="Goeker M."/>
        </authorList>
    </citation>
    <scope>NUCLEOTIDE SEQUENCE [LARGE SCALE GENOMIC DNA]</scope>
    <source>
        <strain evidence="2 3">DSM 18116</strain>
    </source>
</reference>
<dbReference type="AlphaFoldDB" id="A0A4Q7MQZ7"/>
<feature type="transmembrane region" description="Helical" evidence="1">
    <location>
        <begin position="6"/>
        <end position="28"/>
    </location>
</feature>
<keyword evidence="1" id="KW-0812">Transmembrane</keyword>
<sequence length="133" mass="15318">MKDYHLIAYCIYLPIMLLLTWYVAGTLFKSGKTFMLDIFHNKEDIANATNKLFKTGFYLLNLGFGLLILSIEISMENSRDMIEALSPKIGGFSIYLGFMLFINLYFFFRGRKISRRRSQATLPVIDTPPVIKA</sequence>
<keyword evidence="3" id="KW-1185">Reference proteome</keyword>
<evidence type="ECO:0008006" key="4">
    <source>
        <dbReference type="Google" id="ProtNLM"/>
    </source>
</evidence>